<reference evidence="1 2" key="1">
    <citation type="journal article" date="2020" name="Phytopathology">
        <title>Genome Sequence Resources of Colletotrichum truncatum, C. plurivorum, C. musicola, and C. sojae: Four Species Pathogenic to Soybean (Glycine max).</title>
        <authorList>
            <person name="Rogerio F."/>
            <person name="Boufleur T.R."/>
            <person name="Ciampi-Guillardi M."/>
            <person name="Sukno S.A."/>
            <person name="Thon M.R."/>
            <person name="Massola Junior N.S."/>
            <person name="Baroncelli R."/>
        </authorList>
    </citation>
    <scope>NUCLEOTIDE SEQUENCE [LARGE SCALE GENOMIC DNA]</scope>
    <source>
        <strain evidence="1 2">LFN0009</strain>
    </source>
</reference>
<dbReference type="InterPro" id="IPR015889">
    <property type="entry name" value="Intradiol_dOase_core"/>
</dbReference>
<evidence type="ECO:0008006" key="3">
    <source>
        <dbReference type="Google" id="ProtNLM"/>
    </source>
</evidence>
<organism evidence="1 2">
    <name type="scientific">Colletotrichum sojae</name>
    <dbReference type="NCBI Taxonomy" id="2175907"/>
    <lineage>
        <taxon>Eukaryota</taxon>
        <taxon>Fungi</taxon>
        <taxon>Dikarya</taxon>
        <taxon>Ascomycota</taxon>
        <taxon>Pezizomycotina</taxon>
        <taxon>Sordariomycetes</taxon>
        <taxon>Hypocreomycetidae</taxon>
        <taxon>Glomerellales</taxon>
        <taxon>Glomerellaceae</taxon>
        <taxon>Colletotrichum</taxon>
        <taxon>Colletotrichum orchidearum species complex</taxon>
    </lineage>
</organism>
<dbReference type="SUPFAM" id="SSF49482">
    <property type="entry name" value="Aromatic compound dioxygenase"/>
    <property type="match status" value="1"/>
</dbReference>
<dbReference type="GO" id="GO:0005506">
    <property type="term" value="F:iron ion binding"/>
    <property type="evidence" value="ECO:0007669"/>
    <property type="project" value="InterPro"/>
</dbReference>
<dbReference type="GO" id="GO:0016702">
    <property type="term" value="F:oxidoreductase activity, acting on single donors with incorporation of molecular oxygen, incorporation of two atoms of oxygen"/>
    <property type="evidence" value="ECO:0007669"/>
    <property type="project" value="InterPro"/>
</dbReference>
<dbReference type="PANTHER" id="PTHR34315">
    <property type="match status" value="1"/>
</dbReference>
<keyword evidence="2" id="KW-1185">Reference proteome</keyword>
<comment type="caution">
    <text evidence="1">The sequence shown here is derived from an EMBL/GenBank/DDBJ whole genome shotgun (WGS) entry which is preliminary data.</text>
</comment>
<proteinExistence type="predicted"/>
<dbReference type="AlphaFoldDB" id="A0A8H6MS59"/>
<sequence length="315" mass="34950">MRRRSKTLQDIEPDHGTGVPFLNLGKPYYAVRDLHSVLSADHQAGSQVDDDGKLLFADYSNYALQPVSTSGPYFVSGELIREDIVESQVGVPLVFEMQFINTRTCTPIEDLYLEVWQANATGCYSGVASVDNGDSLSTLHVDEKGARQMTGGIVNESWLRGAQKTDASGVVRFKSVVPGWYTGRATHIHLLAHDPASVEKLENNTIATESTSNHTIRASHVGQVFFDASLLDRVAETHPYNSNTQWRIKNEDDAVLMQEGDTSDPVLQYVMLGNKIEDGIFAWMTIGIDPDVSTEVKVAASWFESGGRMWRKLWH</sequence>
<name>A0A8H6MS59_9PEZI</name>
<evidence type="ECO:0000313" key="2">
    <source>
        <dbReference type="Proteomes" id="UP000652219"/>
    </source>
</evidence>
<dbReference type="PANTHER" id="PTHR34315:SF1">
    <property type="entry name" value="INTRADIOL RING-CLEAVAGE DIOXYGENASES DOMAIN-CONTAINING PROTEIN-RELATED"/>
    <property type="match status" value="1"/>
</dbReference>
<dbReference type="Proteomes" id="UP000652219">
    <property type="component" value="Unassembled WGS sequence"/>
</dbReference>
<protein>
    <recommendedName>
        <fullName evidence="3">Intradiol ring-cleavage dioxygenases domain-containing protein</fullName>
    </recommendedName>
</protein>
<dbReference type="Gene3D" id="2.60.130.10">
    <property type="entry name" value="Aromatic compound dioxygenase"/>
    <property type="match status" value="1"/>
</dbReference>
<gene>
    <name evidence="1" type="ORF">CSOJ01_08942</name>
</gene>
<accession>A0A8H6MS59</accession>
<dbReference type="CDD" id="cd03457">
    <property type="entry name" value="intradiol_dioxygenase_like"/>
    <property type="match status" value="1"/>
</dbReference>
<dbReference type="EMBL" id="WIGN01000162">
    <property type="protein sequence ID" value="KAF6806283.1"/>
    <property type="molecule type" value="Genomic_DNA"/>
</dbReference>
<evidence type="ECO:0000313" key="1">
    <source>
        <dbReference type="EMBL" id="KAF6806283.1"/>
    </source>
</evidence>